<comment type="caution">
    <text evidence="1">The sequence shown here is derived from an EMBL/GenBank/DDBJ whole genome shotgun (WGS) entry which is preliminary data.</text>
</comment>
<protein>
    <submittedName>
        <fullName evidence="1">34766_t:CDS:1</fullName>
    </submittedName>
</protein>
<organism evidence="1 2">
    <name type="scientific">Racocetra persica</name>
    <dbReference type="NCBI Taxonomy" id="160502"/>
    <lineage>
        <taxon>Eukaryota</taxon>
        <taxon>Fungi</taxon>
        <taxon>Fungi incertae sedis</taxon>
        <taxon>Mucoromycota</taxon>
        <taxon>Glomeromycotina</taxon>
        <taxon>Glomeromycetes</taxon>
        <taxon>Diversisporales</taxon>
        <taxon>Gigasporaceae</taxon>
        <taxon>Racocetra</taxon>
    </lineage>
</organism>
<accession>A0ACA9SQW7</accession>
<evidence type="ECO:0000313" key="2">
    <source>
        <dbReference type="Proteomes" id="UP000789920"/>
    </source>
</evidence>
<reference evidence="1" key="1">
    <citation type="submission" date="2021-06" db="EMBL/GenBank/DDBJ databases">
        <authorList>
            <person name="Kallberg Y."/>
            <person name="Tangrot J."/>
            <person name="Rosling A."/>
        </authorList>
    </citation>
    <scope>NUCLEOTIDE SEQUENCE</scope>
    <source>
        <strain evidence="1">MA461A</strain>
    </source>
</reference>
<dbReference type="Proteomes" id="UP000789920">
    <property type="component" value="Unassembled WGS sequence"/>
</dbReference>
<sequence length="56" mass="6418">FVKKQGFRKFVNGILPEFTISADTIKRDIMKAYDKRKAIIKAILQNAEGKISHNPK</sequence>
<evidence type="ECO:0000313" key="1">
    <source>
        <dbReference type="EMBL" id="CAG8843920.1"/>
    </source>
</evidence>
<name>A0ACA9SQW7_9GLOM</name>
<proteinExistence type="predicted"/>
<dbReference type="EMBL" id="CAJVQC010140294">
    <property type="protein sequence ID" value="CAG8843920.1"/>
    <property type="molecule type" value="Genomic_DNA"/>
</dbReference>
<gene>
    <name evidence="1" type="ORF">RPERSI_LOCUS32986</name>
</gene>
<feature type="non-terminal residue" evidence="1">
    <location>
        <position position="1"/>
    </location>
</feature>
<feature type="non-terminal residue" evidence="1">
    <location>
        <position position="56"/>
    </location>
</feature>
<keyword evidence="2" id="KW-1185">Reference proteome</keyword>